<sequence length="372" mass="41213">MKVLQFYRTYFPATQGGAEEAIRQICVATRKHGAEHRVLTLAPVSNLDTLERPEARVIRVPLQWEPASCSMGAAAFRVYREQAEWADVIHIHYPWPFADLVHLLSGVNKPVVVTYHSDILRQRVLDVVYSPLRHWFLSRADRLVATSPGYQKTSPVLQRFSEKCEVIPLGLTLDTYQAATADALEAVRAAYGEGFFLFVGVLRYYKGLHVLLEAAAQTGLPVVIAGTGPEEHRLKLRAEELGASTVTFAGFVSDEVKAALFTLCRAVAFPSLLRSEAFGVTLLEGQWYSRPLISCEIGTGTSFVNQHGETGYVVSPGSATELAEAMLKFHDDPELASRMGRAGRQRLESRFSGDNVGSEYFRVYKELTDVGS</sequence>
<proteinExistence type="predicted"/>
<dbReference type="Pfam" id="PF00534">
    <property type="entry name" value="Glycos_transf_1"/>
    <property type="match status" value="1"/>
</dbReference>
<dbReference type="GO" id="GO:0016757">
    <property type="term" value="F:glycosyltransferase activity"/>
    <property type="evidence" value="ECO:0007669"/>
    <property type="project" value="InterPro"/>
</dbReference>
<dbReference type="PANTHER" id="PTHR12526:SF627">
    <property type="entry name" value="D-RHAMNOSYLTRANSFERASE WBPZ"/>
    <property type="match status" value="1"/>
</dbReference>
<feature type="domain" description="Glycosyl transferase family 1" evidence="1">
    <location>
        <begin position="192"/>
        <end position="346"/>
    </location>
</feature>
<organism evidence="3 4">
    <name type="scientific">Marinobacter fuscus</name>
    <dbReference type="NCBI Taxonomy" id="2109942"/>
    <lineage>
        <taxon>Bacteria</taxon>
        <taxon>Pseudomonadati</taxon>
        <taxon>Pseudomonadota</taxon>
        <taxon>Gammaproteobacteria</taxon>
        <taxon>Pseudomonadales</taxon>
        <taxon>Marinobacteraceae</taxon>
        <taxon>Marinobacter</taxon>
    </lineage>
</organism>
<dbReference type="OrthoDB" id="9802525at2"/>
<dbReference type="EMBL" id="PXNP01000004">
    <property type="protein sequence ID" value="PSF14299.1"/>
    <property type="molecule type" value="Genomic_DNA"/>
</dbReference>
<dbReference type="RefSeq" id="WP_106760662.1">
    <property type="nucleotide sequence ID" value="NZ_PXNP01000004.1"/>
</dbReference>
<evidence type="ECO:0000259" key="2">
    <source>
        <dbReference type="Pfam" id="PF13579"/>
    </source>
</evidence>
<feature type="domain" description="Glycosyltransferase subfamily 4-like N-terminal" evidence="2">
    <location>
        <begin position="16"/>
        <end position="170"/>
    </location>
</feature>
<evidence type="ECO:0000259" key="1">
    <source>
        <dbReference type="Pfam" id="PF00534"/>
    </source>
</evidence>
<dbReference type="PANTHER" id="PTHR12526">
    <property type="entry name" value="GLYCOSYLTRANSFERASE"/>
    <property type="match status" value="1"/>
</dbReference>
<keyword evidence="4" id="KW-1185">Reference proteome</keyword>
<name>A0A2T1KW15_9GAMM</name>
<dbReference type="AlphaFoldDB" id="A0A2T1KW15"/>
<dbReference type="Proteomes" id="UP000239866">
    <property type="component" value="Unassembled WGS sequence"/>
</dbReference>
<dbReference type="GO" id="GO:1901135">
    <property type="term" value="P:carbohydrate derivative metabolic process"/>
    <property type="evidence" value="ECO:0007669"/>
    <property type="project" value="UniProtKB-ARBA"/>
</dbReference>
<gene>
    <name evidence="3" type="ORF">C7H09_00135</name>
</gene>
<keyword evidence="3" id="KW-0808">Transferase</keyword>
<accession>A0A2T1KW15</accession>
<dbReference type="SUPFAM" id="SSF53756">
    <property type="entry name" value="UDP-Glycosyltransferase/glycogen phosphorylase"/>
    <property type="match status" value="1"/>
</dbReference>
<dbReference type="InterPro" id="IPR028098">
    <property type="entry name" value="Glyco_trans_4-like_N"/>
</dbReference>
<comment type="caution">
    <text evidence="3">The sequence shown here is derived from an EMBL/GenBank/DDBJ whole genome shotgun (WGS) entry which is preliminary data.</text>
</comment>
<reference evidence="3 4" key="1">
    <citation type="submission" date="2018-03" db="EMBL/GenBank/DDBJ databases">
        <title>Marinobacter brunus sp. nov., a marine bacterium of Gamma-proteobacteria isolated from the surface seawater of the South China Sea.</title>
        <authorList>
            <person name="Cheng H."/>
            <person name="Wu Y.-H."/>
            <person name="Xamxidin M."/>
            <person name="Xu X.-W."/>
        </authorList>
    </citation>
    <scope>NUCLEOTIDE SEQUENCE [LARGE SCALE GENOMIC DNA]</scope>
    <source>
        <strain evidence="3 4">NH169-3</strain>
    </source>
</reference>
<dbReference type="InterPro" id="IPR001296">
    <property type="entry name" value="Glyco_trans_1"/>
</dbReference>
<dbReference type="Pfam" id="PF13579">
    <property type="entry name" value="Glyco_trans_4_4"/>
    <property type="match status" value="1"/>
</dbReference>
<protein>
    <submittedName>
        <fullName evidence="3">Glycosyl transferase</fullName>
    </submittedName>
</protein>
<dbReference type="Gene3D" id="3.40.50.2000">
    <property type="entry name" value="Glycogen Phosphorylase B"/>
    <property type="match status" value="2"/>
</dbReference>
<evidence type="ECO:0000313" key="3">
    <source>
        <dbReference type="EMBL" id="PSF14299.1"/>
    </source>
</evidence>
<evidence type="ECO:0000313" key="4">
    <source>
        <dbReference type="Proteomes" id="UP000239866"/>
    </source>
</evidence>